<evidence type="ECO:0000256" key="2">
    <source>
        <dbReference type="ARBA" id="ARBA00023002"/>
    </source>
</evidence>
<keyword evidence="2 6" id="KW-0560">Oxidoreductase</keyword>
<evidence type="ECO:0000256" key="1">
    <source>
        <dbReference type="ARBA" id="ARBA00009986"/>
    </source>
</evidence>
<evidence type="ECO:0000313" key="8">
    <source>
        <dbReference type="EMBL" id="KAK9415738.1"/>
    </source>
</evidence>
<evidence type="ECO:0000313" key="9">
    <source>
        <dbReference type="Proteomes" id="UP001408356"/>
    </source>
</evidence>
<dbReference type="InterPro" id="IPR044086">
    <property type="entry name" value="LUC3-like"/>
</dbReference>
<proteinExistence type="inferred from homology"/>
<dbReference type="Proteomes" id="UP001408356">
    <property type="component" value="Unassembled WGS sequence"/>
</dbReference>
<comment type="caution">
    <text evidence="8">The sequence shown here is derived from an EMBL/GenBank/DDBJ whole genome shotgun (WGS) entry which is preliminary data.</text>
</comment>
<dbReference type="PROSITE" id="PS00687">
    <property type="entry name" value="ALDEHYDE_DEHYDR_GLU"/>
    <property type="match status" value="1"/>
</dbReference>
<evidence type="ECO:0000256" key="3">
    <source>
        <dbReference type="ARBA" id="ARBA00024226"/>
    </source>
</evidence>
<dbReference type="SUPFAM" id="SSF53720">
    <property type="entry name" value="ALDH-like"/>
    <property type="match status" value="1"/>
</dbReference>
<keyword evidence="9" id="KW-1185">Reference proteome</keyword>
<dbReference type="InterPro" id="IPR016162">
    <property type="entry name" value="Ald_DH_N"/>
</dbReference>
<protein>
    <recommendedName>
        <fullName evidence="3">aldehyde dehydrogenase (NAD(+))</fullName>
        <ecNumber evidence="3">1.2.1.3</ecNumber>
    </recommendedName>
</protein>
<dbReference type="Gene3D" id="3.40.309.10">
    <property type="entry name" value="Aldehyde Dehydrogenase, Chain A, domain 2"/>
    <property type="match status" value="1"/>
</dbReference>
<dbReference type="InterPro" id="IPR029510">
    <property type="entry name" value="Ald_DH_CS_GLU"/>
</dbReference>
<evidence type="ECO:0000259" key="7">
    <source>
        <dbReference type="Pfam" id="PF00171"/>
    </source>
</evidence>
<dbReference type="Gene3D" id="3.40.605.10">
    <property type="entry name" value="Aldehyde Dehydrogenase, Chain A, domain 1"/>
    <property type="match status" value="1"/>
</dbReference>
<dbReference type="EMBL" id="JARVKF010000413">
    <property type="protein sequence ID" value="KAK9415738.1"/>
    <property type="molecule type" value="Genomic_DNA"/>
</dbReference>
<dbReference type="PANTHER" id="PTHR11699">
    <property type="entry name" value="ALDEHYDE DEHYDROGENASE-RELATED"/>
    <property type="match status" value="1"/>
</dbReference>
<comment type="catalytic activity">
    <reaction evidence="4">
        <text>an aldehyde + NAD(+) + H2O = a carboxylate + NADH + 2 H(+)</text>
        <dbReference type="Rhea" id="RHEA:16185"/>
        <dbReference type="ChEBI" id="CHEBI:15377"/>
        <dbReference type="ChEBI" id="CHEBI:15378"/>
        <dbReference type="ChEBI" id="CHEBI:17478"/>
        <dbReference type="ChEBI" id="CHEBI:29067"/>
        <dbReference type="ChEBI" id="CHEBI:57540"/>
        <dbReference type="ChEBI" id="CHEBI:57945"/>
        <dbReference type="EC" id="1.2.1.3"/>
    </reaction>
</comment>
<reference evidence="8 9" key="1">
    <citation type="journal article" date="2024" name="J. Plant Pathol.">
        <title>Sequence and assembly of the genome of Seiridium unicorne, isolate CBS 538.82, causal agent of cypress canker disease.</title>
        <authorList>
            <person name="Scali E."/>
            <person name="Rocca G.D."/>
            <person name="Danti R."/>
            <person name="Garbelotto M."/>
            <person name="Barberini S."/>
            <person name="Baroncelli R."/>
            <person name="Emiliani G."/>
        </authorList>
    </citation>
    <scope>NUCLEOTIDE SEQUENCE [LARGE SCALE GENOMIC DNA]</scope>
    <source>
        <strain evidence="8 9">BM-138-508</strain>
    </source>
</reference>
<dbReference type="EC" id="1.2.1.3" evidence="3"/>
<dbReference type="InterPro" id="IPR015590">
    <property type="entry name" value="Aldehyde_DH_dom"/>
</dbReference>
<comment type="similarity">
    <text evidence="1 6">Belongs to the aldehyde dehydrogenase family.</text>
</comment>
<accession>A0ABR2UML4</accession>
<evidence type="ECO:0000256" key="4">
    <source>
        <dbReference type="ARBA" id="ARBA00049194"/>
    </source>
</evidence>
<sequence length="488" mass="53338">MKDFYSFSNLVDGAPRGSENIHRGINPSTKEPLWEVPLASEQDVEDSVSSAKKASTLWAKSSWDHRRQQILLAREVLLSNRAQMAELITKEGGKPIQFAHLEIDHAANFLEFNANQPAFEEQVIQDDAELKLTIVRKPIGVVAAICPWNYPLVLAMGKIAAALITGNCVIVKPSPFTPYSILKFTELVQDVFPPGVLQALNGDASLGPLLCAHPGIGKISFTGSTATGKKILTTAAQTMKRVTLELGGNNASIICPDVDPLIVAPQVATGSFFNSGQLCVASKRLYVHEDIYDQFLEVMVQTVQQWKVASTSTLEDGIMLGPIQNEMQYNIVKQFFQHSIDNEHHFAVGGAFPESSDNFIIQPTIVDNPPDDALVVTGEAFGPIVPVMKWKDEDDVIRRANDTHSGLGGAVWSNDLDRAQSIADRIEAGTIWINSFEKPLPQAHLYGYKESGLGGEWGQEGLLVYSKPQVVHCYKAAVGRKAPMVNGH</sequence>
<dbReference type="CDD" id="cd07106">
    <property type="entry name" value="ALDH_AldA-AAD23400"/>
    <property type="match status" value="1"/>
</dbReference>
<dbReference type="Pfam" id="PF00171">
    <property type="entry name" value="Aldedh"/>
    <property type="match status" value="1"/>
</dbReference>
<feature type="domain" description="Aldehyde dehydrogenase" evidence="7">
    <location>
        <begin position="23"/>
        <end position="470"/>
    </location>
</feature>
<dbReference type="InterPro" id="IPR016163">
    <property type="entry name" value="Ald_DH_C"/>
</dbReference>
<evidence type="ECO:0000256" key="5">
    <source>
        <dbReference type="PROSITE-ProRule" id="PRU10007"/>
    </source>
</evidence>
<feature type="active site" evidence="5">
    <location>
        <position position="245"/>
    </location>
</feature>
<gene>
    <name evidence="8" type="ORF">SUNI508_10216</name>
</gene>
<evidence type="ECO:0000256" key="6">
    <source>
        <dbReference type="RuleBase" id="RU003345"/>
    </source>
</evidence>
<organism evidence="8 9">
    <name type="scientific">Seiridium unicorne</name>
    <dbReference type="NCBI Taxonomy" id="138068"/>
    <lineage>
        <taxon>Eukaryota</taxon>
        <taxon>Fungi</taxon>
        <taxon>Dikarya</taxon>
        <taxon>Ascomycota</taxon>
        <taxon>Pezizomycotina</taxon>
        <taxon>Sordariomycetes</taxon>
        <taxon>Xylariomycetidae</taxon>
        <taxon>Amphisphaeriales</taxon>
        <taxon>Sporocadaceae</taxon>
        <taxon>Seiridium</taxon>
    </lineage>
</organism>
<name>A0ABR2UML4_9PEZI</name>
<dbReference type="InterPro" id="IPR016161">
    <property type="entry name" value="Ald_DH/histidinol_DH"/>
</dbReference>